<feature type="region of interest" description="Disordered" evidence="1">
    <location>
        <begin position="204"/>
        <end position="270"/>
    </location>
</feature>
<evidence type="ECO:0000313" key="4">
    <source>
        <dbReference type="EMBL" id="MCP2346277.1"/>
    </source>
</evidence>
<evidence type="ECO:0000313" key="5">
    <source>
        <dbReference type="Proteomes" id="UP001320766"/>
    </source>
</evidence>
<evidence type="ECO:0000256" key="2">
    <source>
        <dbReference type="SAM" id="Phobius"/>
    </source>
</evidence>
<keyword evidence="5" id="KW-1185">Reference proteome</keyword>
<sequence length="302" mass="30380">MLTSKARRRLALKTSALVTGAAAVVIGVPAVAQTVAPKPVTYTCKTDTAGTGTDYRFQMDLQGPLTAPSPSSTAVVTWNIGQPTSPGPSFTVRSPIPTTDRVVIQATVIVTGTPNPTPTETRGVTATATPFSPVTASATMPVPQVLISLTPKATGVMAVVPDDFVLQVGPSGAAGSTWYTCSVKAGSESEASAAAALVTVATGVPTGTSTGTPSSTPTTPTPTATPTPTKTTPTPKKTRTSYVTVVETPTKRSSKTPKAGANTGAGGEMGPDGRMFVLVGSALILAAGVGGLAMRRRGVNRS</sequence>
<evidence type="ECO:0008006" key="6">
    <source>
        <dbReference type="Google" id="ProtNLM"/>
    </source>
</evidence>
<feature type="chain" id="PRO_5046153090" description="Gram-positive cocci surface proteins LPxTG domain-containing protein" evidence="3">
    <location>
        <begin position="33"/>
        <end position="302"/>
    </location>
</feature>
<reference evidence="4 5" key="1">
    <citation type="submission" date="2022-06" db="EMBL/GenBank/DDBJ databases">
        <title>Sequencing the genomes of 1000 actinobacteria strains.</title>
        <authorList>
            <person name="Klenk H.-P."/>
        </authorList>
    </citation>
    <scope>NUCLEOTIDE SEQUENCE [LARGE SCALE GENOMIC DNA]</scope>
    <source>
        <strain evidence="4 5">DSM 44170</strain>
    </source>
</reference>
<feature type="transmembrane region" description="Helical" evidence="2">
    <location>
        <begin position="275"/>
        <end position="294"/>
    </location>
</feature>
<comment type="caution">
    <text evidence="4">The sequence shown here is derived from an EMBL/GenBank/DDBJ whole genome shotgun (WGS) entry which is preliminary data.</text>
</comment>
<dbReference type="PROSITE" id="PS51318">
    <property type="entry name" value="TAT"/>
    <property type="match status" value="1"/>
</dbReference>
<dbReference type="RefSeq" id="WP_253768471.1">
    <property type="nucleotide sequence ID" value="NZ_BAAAVE010000009.1"/>
</dbReference>
<dbReference type="InterPro" id="IPR006311">
    <property type="entry name" value="TAT_signal"/>
</dbReference>
<keyword evidence="2" id="KW-0812">Transmembrane</keyword>
<feature type="compositionally biased region" description="Low complexity" evidence="1">
    <location>
        <begin position="226"/>
        <end position="235"/>
    </location>
</feature>
<proteinExistence type="predicted"/>
<dbReference type="Proteomes" id="UP001320766">
    <property type="component" value="Unassembled WGS sequence"/>
</dbReference>
<gene>
    <name evidence="4" type="ORF">HD595_002399</name>
</gene>
<dbReference type="EMBL" id="JAMZEC010000001">
    <property type="protein sequence ID" value="MCP2346277.1"/>
    <property type="molecule type" value="Genomic_DNA"/>
</dbReference>
<keyword evidence="2" id="KW-0472">Membrane</keyword>
<keyword evidence="2" id="KW-1133">Transmembrane helix</keyword>
<name>A0ABT1JWZ2_9ACTN</name>
<keyword evidence="3" id="KW-0732">Signal</keyword>
<organism evidence="4 5">
    <name type="scientific">Nonomuraea roseoviolacea subsp. carminata</name>
    <dbReference type="NCBI Taxonomy" id="160689"/>
    <lineage>
        <taxon>Bacteria</taxon>
        <taxon>Bacillati</taxon>
        <taxon>Actinomycetota</taxon>
        <taxon>Actinomycetes</taxon>
        <taxon>Streptosporangiales</taxon>
        <taxon>Streptosporangiaceae</taxon>
        <taxon>Nonomuraea</taxon>
    </lineage>
</organism>
<accession>A0ABT1JWZ2</accession>
<evidence type="ECO:0000256" key="1">
    <source>
        <dbReference type="SAM" id="MobiDB-lite"/>
    </source>
</evidence>
<protein>
    <recommendedName>
        <fullName evidence="6">Gram-positive cocci surface proteins LPxTG domain-containing protein</fullName>
    </recommendedName>
</protein>
<feature type="signal peptide" evidence="3">
    <location>
        <begin position="1"/>
        <end position="32"/>
    </location>
</feature>
<evidence type="ECO:0000256" key="3">
    <source>
        <dbReference type="SAM" id="SignalP"/>
    </source>
</evidence>
<feature type="compositionally biased region" description="Low complexity" evidence="1">
    <location>
        <begin position="204"/>
        <end position="218"/>
    </location>
</feature>